<protein>
    <recommendedName>
        <fullName evidence="4">Interleukin-21</fullName>
    </recommendedName>
</protein>
<organism evidence="2 3">
    <name type="scientific">Ataeniobius toweri</name>
    <dbReference type="NCBI Taxonomy" id="208326"/>
    <lineage>
        <taxon>Eukaryota</taxon>
        <taxon>Metazoa</taxon>
        <taxon>Chordata</taxon>
        <taxon>Craniata</taxon>
        <taxon>Vertebrata</taxon>
        <taxon>Euteleostomi</taxon>
        <taxon>Actinopterygii</taxon>
        <taxon>Neopterygii</taxon>
        <taxon>Teleostei</taxon>
        <taxon>Neoteleostei</taxon>
        <taxon>Acanthomorphata</taxon>
        <taxon>Ovalentaria</taxon>
        <taxon>Atherinomorphae</taxon>
        <taxon>Cyprinodontiformes</taxon>
        <taxon>Goodeidae</taxon>
        <taxon>Ataeniobius</taxon>
    </lineage>
</organism>
<evidence type="ECO:0000313" key="2">
    <source>
        <dbReference type="EMBL" id="MED6257241.1"/>
    </source>
</evidence>
<reference evidence="2 3" key="1">
    <citation type="submission" date="2021-07" db="EMBL/GenBank/DDBJ databases">
        <authorList>
            <person name="Palmer J.M."/>
        </authorList>
    </citation>
    <scope>NUCLEOTIDE SEQUENCE [LARGE SCALE GENOMIC DNA]</scope>
    <source>
        <strain evidence="2 3">AT_MEX2019</strain>
        <tissue evidence="2">Muscle</tissue>
    </source>
</reference>
<dbReference type="EMBL" id="JAHUTI010079009">
    <property type="protein sequence ID" value="MED6257241.1"/>
    <property type="molecule type" value="Genomic_DNA"/>
</dbReference>
<feature type="chain" id="PRO_5046826993" description="Interleukin-21" evidence="1">
    <location>
        <begin position="17"/>
        <end position="127"/>
    </location>
</feature>
<evidence type="ECO:0008006" key="4">
    <source>
        <dbReference type="Google" id="ProtNLM"/>
    </source>
</evidence>
<evidence type="ECO:0000256" key="1">
    <source>
        <dbReference type="SAM" id="SignalP"/>
    </source>
</evidence>
<keyword evidence="1" id="KW-0732">Signal</keyword>
<sequence length="127" mass="14789">MMKCVFIVVLLQFCCSFQLDVNLNNEIIRNLRELRGKVTFPKPSPIPGKNMTKHPSRCLGTFSKALRHLLRNVTQKKSVEIQLEKLNSNLRLLETHQQHESQCNMTNEAFNPLNHYINFVKKLNNGR</sequence>
<keyword evidence="3" id="KW-1185">Reference proteome</keyword>
<gene>
    <name evidence="2" type="ORF">ATANTOWER_016025</name>
</gene>
<name>A0ABU7C2V5_9TELE</name>
<feature type="signal peptide" evidence="1">
    <location>
        <begin position="1"/>
        <end position="16"/>
    </location>
</feature>
<evidence type="ECO:0000313" key="3">
    <source>
        <dbReference type="Proteomes" id="UP001345963"/>
    </source>
</evidence>
<comment type="caution">
    <text evidence="2">The sequence shown here is derived from an EMBL/GenBank/DDBJ whole genome shotgun (WGS) entry which is preliminary data.</text>
</comment>
<accession>A0ABU7C2V5</accession>
<proteinExistence type="predicted"/>
<dbReference type="Proteomes" id="UP001345963">
    <property type="component" value="Unassembled WGS sequence"/>
</dbReference>